<organism evidence="2 3">
    <name type="scientific">Chitinasiproducens palmae</name>
    <dbReference type="NCBI Taxonomy" id="1770053"/>
    <lineage>
        <taxon>Bacteria</taxon>
        <taxon>Pseudomonadati</taxon>
        <taxon>Pseudomonadota</taxon>
        <taxon>Betaproteobacteria</taxon>
        <taxon>Burkholderiales</taxon>
        <taxon>Burkholderiaceae</taxon>
        <taxon>Chitinasiproducens</taxon>
    </lineage>
</organism>
<name>A0A1H2PJC7_9BURK</name>
<feature type="compositionally biased region" description="Polar residues" evidence="1">
    <location>
        <begin position="180"/>
        <end position="194"/>
    </location>
</feature>
<feature type="region of interest" description="Disordered" evidence="1">
    <location>
        <begin position="162"/>
        <end position="214"/>
    </location>
</feature>
<dbReference type="AlphaFoldDB" id="A0A1H2PJC7"/>
<evidence type="ECO:0000313" key="2">
    <source>
        <dbReference type="EMBL" id="SDV46422.1"/>
    </source>
</evidence>
<feature type="region of interest" description="Disordered" evidence="1">
    <location>
        <begin position="1"/>
        <end position="41"/>
    </location>
</feature>
<protein>
    <submittedName>
        <fullName evidence="2">Uncharacterized protein</fullName>
    </submittedName>
</protein>
<feature type="compositionally biased region" description="Low complexity" evidence="1">
    <location>
        <begin position="74"/>
        <end position="83"/>
    </location>
</feature>
<evidence type="ECO:0000313" key="3">
    <source>
        <dbReference type="Proteomes" id="UP000243719"/>
    </source>
</evidence>
<evidence type="ECO:0000256" key="1">
    <source>
        <dbReference type="SAM" id="MobiDB-lite"/>
    </source>
</evidence>
<proteinExistence type="predicted"/>
<sequence length="985" mass="107217">MPTDLPCQRASDAQSKTPLRGVETRPMQRPPAPRSSQRGLSTCVERVGNAPAFEARSVRLASLPFHPHPPTPPTASTAPAPSRSLTGKRALLLGGAVLGGVAGALAMSHWRASSIGLVHSNAPGFPDLPPTPPLAAWHVTQQASLPEPHAEQWQAGQAARPAAAARIGRDAEGAEEGTAVRSTGRTAHGSTEGSTGERIARAHRQTEARTKQRAGRAVAASNAEVAAATHSATGHPPVTMVLRDVGGAADYPLSAMDGAAQLRFFSALIGRDATPDESKRMSTILRAVDVVIAELVALLPAPPRTVLLDRLGAPLLRLIVDNPDALDPRAAEDGNIANLDKSLACLTRAIIATNLRDRQGDLIVASLKLPPHTRLSARGPVAEIGGQPWTLSLDDGTFQATRDGRTTHVRYSAETEQWRPVPSARARPPRPVKVLLPTRTQLDARIAMRLRVVARKQDVVATEGTGRLYNVTLPAVGGPIMCARVDGLLLPVRAVPDSQHYEAYDLNRPMKAGYPLRFASAEEWEFGMPSATPSDGHQPKPPRHVSSRLEQLIPDAWLITGNDTAHLSSPDSRGVMMSSQRRRYLQLGKGIAPIEAVVSHPRLYRIGPLGSDRILCTYDRDQQRFRLVPEEASAAAHTHGDAGIDRFAVTLALQQERIATCFARQSVATSHRSGFRTQERDVFPQIVTIDTALQDDVETIFCYGLDQHELAISGSYYPAARRVRDAMLDTARRVQALSAALHDPLAAPALWNRFFALIGRHNEGGSRYPTRRRFTQRLAASARWLARHVLEDCRRVWLVSLVDGDLHGLTYRHDPLERILIDVAEHCAHDDGTLECGLRVSADVPLADDRALLQRKASHLRDDADDVFHMHAFELKGSVPDTLARLTWNRFDLAEIRRLLRLTGISRKHDRFQASNLAAAFDILDERPLIRTRLLLDNPSTFASIVLTLSESAVDSQSDEAVPSAAIEHVLLSAAVAHAQWQEAS</sequence>
<gene>
    <name evidence="2" type="ORF">SAMN05216551_101327</name>
</gene>
<feature type="compositionally biased region" description="Basic and acidic residues" evidence="1">
    <location>
        <begin position="198"/>
        <end position="210"/>
    </location>
</feature>
<feature type="region of interest" description="Disordered" evidence="1">
    <location>
        <begin position="62"/>
        <end position="83"/>
    </location>
</feature>
<accession>A0A1H2PJC7</accession>
<dbReference type="Proteomes" id="UP000243719">
    <property type="component" value="Unassembled WGS sequence"/>
</dbReference>
<keyword evidence="3" id="KW-1185">Reference proteome</keyword>
<reference evidence="3" key="1">
    <citation type="submission" date="2016-09" db="EMBL/GenBank/DDBJ databases">
        <authorList>
            <person name="Varghese N."/>
            <person name="Submissions S."/>
        </authorList>
    </citation>
    <scope>NUCLEOTIDE SEQUENCE [LARGE SCALE GENOMIC DNA]</scope>
    <source>
        <strain evidence="3">JS23</strain>
    </source>
</reference>
<dbReference type="EMBL" id="FNLO01000001">
    <property type="protein sequence ID" value="SDV46422.1"/>
    <property type="molecule type" value="Genomic_DNA"/>
</dbReference>